<dbReference type="RefSeq" id="XP_009537001.1">
    <property type="nucleotide sequence ID" value="XM_009538706.1"/>
</dbReference>
<keyword evidence="4" id="KW-1185">Reference proteome</keyword>
<dbReference type="AlphaFoldDB" id="G5AA06"/>
<feature type="coiled-coil region" evidence="1">
    <location>
        <begin position="43"/>
        <end position="70"/>
    </location>
</feature>
<feature type="compositionally biased region" description="Polar residues" evidence="2">
    <location>
        <begin position="154"/>
        <end position="165"/>
    </location>
</feature>
<keyword evidence="1" id="KW-0175">Coiled coil</keyword>
<evidence type="ECO:0000313" key="4">
    <source>
        <dbReference type="Proteomes" id="UP000002640"/>
    </source>
</evidence>
<dbReference type="SMR" id="G5AA06"/>
<dbReference type="EMBL" id="JH159162">
    <property type="protein sequence ID" value="EGZ07435.1"/>
    <property type="molecule type" value="Genomic_DNA"/>
</dbReference>
<organism evidence="3 4">
    <name type="scientific">Phytophthora sojae (strain P6497)</name>
    <name type="common">Soybean stem and root rot agent</name>
    <name type="synonym">Phytophthora megasperma f. sp. glycines</name>
    <dbReference type="NCBI Taxonomy" id="1094619"/>
    <lineage>
        <taxon>Eukaryota</taxon>
        <taxon>Sar</taxon>
        <taxon>Stramenopiles</taxon>
        <taxon>Oomycota</taxon>
        <taxon>Peronosporomycetes</taxon>
        <taxon>Peronosporales</taxon>
        <taxon>Peronosporaceae</taxon>
        <taxon>Phytophthora</taxon>
    </lineage>
</organism>
<gene>
    <name evidence="3" type="ORF">PHYSODRAFT_529149</name>
</gene>
<reference evidence="3 4" key="1">
    <citation type="journal article" date="2006" name="Science">
        <title>Phytophthora genome sequences uncover evolutionary origins and mechanisms of pathogenesis.</title>
        <authorList>
            <person name="Tyler B.M."/>
            <person name="Tripathy S."/>
            <person name="Zhang X."/>
            <person name="Dehal P."/>
            <person name="Jiang R.H."/>
            <person name="Aerts A."/>
            <person name="Arredondo F.D."/>
            <person name="Baxter L."/>
            <person name="Bensasson D."/>
            <person name="Beynon J.L."/>
            <person name="Chapman J."/>
            <person name="Damasceno C.M."/>
            <person name="Dorrance A.E."/>
            <person name="Dou D."/>
            <person name="Dickerman A.W."/>
            <person name="Dubchak I.L."/>
            <person name="Garbelotto M."/>
            <person name="Gijzen M."/>
            <person name="Gordon S.G."/>
            <person name="Govers F."/>
            <person name="Grunwald N.J."/>
            <person name="Huang W."/>
            <person name="Ivors K.L."/>
            <person name="Jones R.W."/>
            <person name="Kamoun S."/>
            <person name="Krampis K."/>
            <person name="Lamour K.H."/>
            <person name="Lee M.K."/>
            <person name="McDonald W.H."/>
            <person name="Medina M."/>
            <person name="Meijer H.J."/>
            <person name="Nordberg E.K."/>
            <person name="Maclean D.J."/>
            <person name="Ospina-Giraldo M.D."/>
            <person name="Morris P.F."/>
            <person name="Phuntumart V."/>
            <person name="Putnam N.H."/>
            <person name="Rash S."/>
            <person name="Rose J.K."/>
            <person name="Sakihama Y."/>
            <person name="Salamov A.A."/>
            <person name="Savidor A."/>
            <person name="Scheuring C.F."/>
            <person name="Smith B.M."/>
            <person name="Sobral B.W."/>
            <person name="Terry A."/>
            <person name="Torto-Alalibo T.A."/>
            <person name="Win J."/>
            <person name="Xu Z."/>
            <person name="Zhang H."/>
            <person name="Grigoriev I.V."/>
            <person name="Rokhsar D.S."/>
            <person name="Boore J.L."/>
        </authorList>
    </citation>
    <scope>NUCLEOTIDE SEQUENCE [LARGE SCALE GENOMIC DNA]</scope>
    <source>
        <strain evidence="3 4">P6497</strain>
    </source>
</reference>
<proteinExistence type="predicted"/>
<evidence type="ECO:0000256" key="1">
    <source>
        <dbReference type="SAM" id="Coils"/>
    </source>
</evidence>
<dbReference type="InParanoid" id="G5AA06"/>
<feature type="region of interest" description="Disordered" evidence="2">
    <location>
        <begin position="126"/>
        <end position="234"/>
    </location>
</feature>
<dbReference type="Proteomes" id="UP000002640">
    <property type="component" value="Unassembled WGS sequence"/>
</dbReference>
<protein>
    <submittedName>
        <fullName evidence="3">Uncharacterized protein</fullName>
    </submittedName>
</protein>
<evidence type="ECO:0000256" key="2">
    <source>
        <dbReference type="SAM" id="MobiDB-lite"/>
    </source>
</evidence>
<name>G5AA06_PHYSP</name>
<dbReference type="GeneID" id="20661324"/>
<dbReference type="KEGG" id="psoj:PHYSODRAFT_529149"/>
<feature type="compositionally biased region" description="Low complexity" evidence="2">
    <location>
        <begin position="203"/>
        <end position="216"/>
    </location>
</feature>
<sequence>MEARKDRKRKAAEVAESPEFVQAAITQLSLALTENEVKLRGEIRALCEELSGLNKQLADKSEEREMWKQDAAFLHADAVIDRARLTLWHNGDLSLLRKVIDPRTRALRNTEARGDRTLYLCESAPKKANGKAPSSSFRASDVSPKHESEEASTPARTPTESAPDTNQDDRSAEAKEDDDYVRIPVPSDKEDSAAMVPLPAGKEVPTTTMTPEQETPATDDQENPAPVQKPAYFDKNLEATEQEVAEYTLMNCGA</sequence>
<evidence type="ECO:0000313" key="3">
    <source>
        <dbReference type="EMBL" id="EGZ07435.1"/>
    </source>
</evidence>
<dbReference type="OMA" id="LYLCESA"/>
<accession>G5AA06</accession>